<name>A0A9J5XCU7_SOLCO</name>
<evidence type="ECO:0000313" key="3">
    <source>
        <dbReference type="Proteomes" id="UP000824120"/>
    </source>
</evidence>
<accession>A0A9J5XCU7</accession>
<protein>
    <submittedName>
        <fullName evidence="2">Uncharacterized protein</fullName>
    </submittedName>
</protein>
<sequence>STSDTSPDPYTLTSANVSKRGIRPDRGRHINVNESQYEYTPLKVVPNCKFCDAKRFYYELPRFCCNNGSIKLTSHKIPT</sequence>
<feature type="compositionally biased region" description="Polar residues" evidence="1">
    <location>
        <begin position="1"/>
        <end position="17"/>
    </location>
</feature>
<organism evidence="2 3">
    <name type="scientific">Solanum commersonii</name>
    <name type="common">Commerson's wild potato</name>
    <name type="synonym">Commerson's nightshade</name>
    <dbReference type="NCBI Taxonomy" id="4109"/>
    <lineage>
        <taxon>Eukaryota</taxon>
        <taxon>Viridiplantae</taxon>
        <taxon>Streptophyta</taxon>
        <taxon>Embryophyta</taxon>
        <taxon>Tracheophyta</taxon>
        <taxon>Spermatophyta</taxon>
        <taxon>Magnoliopsida</taxon>
        <taxon>eudicotyledons</taxon>
        <taxon>Gunneridae</taxon>
        <taxon>Pentapetalae</taxon>
        <taxon>asterids</taxon>
        <taxon>lamiids</taxon>
        <taxon>Solanales</taxon>
        <taxon>Solanaceae</taxon>
        <taxon>Solanoideae</taxon>
        <taxon>Solaneae</taxon>
        <taxon>Solanum</taxon>
    </lineage>
</organism>
<reference evidence="2 3" key="1">
    <citation type="submission" date="2020-09" db="EMBL/GenBank/DDBJ databases">
        <title>De no assembly of potato wild relative species, Solanum commersonii.</title>
        <authorList>
            <person name="Cho K."/>
        </authorList>
    </citation>
    <scope>NUCLEOTIDE SEQUENCE [LARGE SCALE GENOMIC DNA]</scope>
    <source>
        <strain evidence="2">LZ3.2</strain>
        <tissue evidence="2">Leaf</tissue>
    </source>
</reference>
<comment type="caution">
    <text evidence="2">The sequence shown here is derived from an EMBL/GenBank/DDBJ whole genome shotgun (WGS) entry which is preliminary data.</text>
</comment>
<feature type="region of interest" description="Disordered" evidence="1">
    <location>
        <begin position="1"/>
        <end position="27"/>
    </location>
</feature>
<dbReference type="EMBL" id="JACXVP010000009">
    <property type="protein sequence ID" value="KAG5586209.1"/>
    <property type="molecule type" value="Genomic_DNA"/>
</dbReference>
<dbReference type="Proteomes" id="UP000824120">
    <property type="component" value="Chromosome 9"/>
</dbReference>
<dbReference type="AlphaFoldDB" id="A0A9J5XCU7"/>
<evidence type="ECO:0000313" key="2">
    <source>
        <dbReference type="EMBL" id="KAG5586209.1"/>
    </source>
</evidence>
<proteinExistence type="predicted"/>
<evidence type="ECO:0000256" key="1">
    <source>
        <dbReference type="SAM" id="MobiDB-lite"/>
    </source>
</evidence>
<dbReference type="OrthoDB" id="1223964at2759"/>
<keyword evidence="3" id="KW-1185">Reference proteome</keyword>
<gene>
    <name evidence="2" type="ORF">H5410_046643</name>
</gene>
<feature type="non-terminal residue" evidence="2">
    <location>
        <position position="79"/>
    </location>
</feature>